<name>A0A6A6UBB7_9PEZI</name>
<sequence>MSSLPLLRWDRFPVGLAIRPAGTFPADLELYYQRLKQAENDIFIDQHNDEEMKTFQIRFRDFRGDDGRELVKRRIQTPDMLNEWLGISLCVDQNDSTKETATLSKVNPKCRFVYLWSDDNQSRLRVTRQSVLSLFAIHQVMPAYVDAMLTFSILSNDRDMRLNDFSEQTFLDGPNLTPSDPYNVRSGHQIQLCYSLKGVTARDEMVSSPSSWSLRHVAIHHQFDVTDGSTLWIVTKAGEDIHNMFRDQTSRIGREEDQAFDNLENCFRTSLSTHLLYCRWATRNWHRFLQSLENQVDTNSSLAIYGPLDPDAAHKMYKPEDIQNLQFLQEKVDEINMLLGSDIRVMRSLKRYYGNVNRRKGFPQALNHCKDDVERFQFELDSITDCLESIILRGNLLSKAIRDRKDLVSIFGVKGPYYLLGTDRSEDPISFSRSVGHTA</sequence>
<evidence type="ECO:0000259" key="1">
    <source>
        <dbReference type="Pfam" id="PF26616"/>
    </source>
</evidence>
<accession>A0A6A6UBB7</accession>
<evidence type="ECO:0000313" key="3">
    <source>
        <dbReference type="Proteomes" id="UP000799302"/>
    </source>
</evidence>
<evidence type="ECO:0000313" key="2">
    <source>
        <dbReference type="EMBL" id="KAF2668398.1"/>
    </source>
</evidence>
<dbReference type="OrthoDB" id="5396681at2759"/>
<gene>
    <name evidence="2" type="ORF">BT63DRAFT_275482</name>
</gene>
<dbReference type="AlphaFoldDB" id="A0A6A6UBB7"/>
<proteinExistence type="predicted"/>
<dbReference type="EMBL" id="MU004236">
    <property type="protein sequence ID" value="KAF2668398.1"/>
    <property type="molecule type" value="Genomic_DNA"/>
</dbReference>
<protein>
    <recommendedName>
        <fullName evidence="1">CorA-like transporter domain-containing protein</fullName>
    </recommendedName>
</protein>
<dbReference type="Proteomes" id="UP000799302">
    <property type="component" value="Unassembled WGS sequence"/>
</dbReference>
<keyword evidence="3" id="KW-1185">Reference proteome</keyword>
<dbReference type="Pfam" id="PF26616">
    <property type="entry name" value="CorA-like"/>
    <property type="match status" value="1"/>
</dbReference>
<feature type="domain" description="CorA-like transporter" evidence="1">
    <location>
        <begin position="9"/>
        <end position="300"/>
    </location>
</feature>
<dbReference type="InterPro" id="IPR058257">
    <property type="entry name" value="CorA-like_dom"/>
</dbReference>
<reference evidence="2" key="1">
    <citation type="journal article" date="2020" name="Stud. Mycol.">
        <title>101 Dothideomycetes genomes: a test case for predicting lifestyles and emergence of pathogens.</title>
        <authorList>
            <person name="Haridas S."/>
            <person name="Albert R."/>
            <person name="Binder M."/>
            <person name="Bloem J."/>
            <person name="Labutti K."/>
            <person name="Salamov A."/>
            <person name="Andreopoulos B."/>
            <person name="Baker S."/>
            <person name="Barry K."/>
            <person name="Bills G."/>
            <person name="Bluhm B."/>
            <person name="Cannon C."/>
            <person name="Castanera R."/>
            <person name="Culley D."/>
            <person name="Daum C."/>
            <person name="Ezra D."/>
            <person name="Gonzalez J."/>
            <person name="Henrissat B."/>
            <person name="Kuo A."/>
            <person name="Liang C."/>
            <person name="Lipzen A."/>
            <person name="Lutzoni F."/>
            <person name="Magnuson J."/>
            <person name="Mondo S."/>
            <person name="Nolan M."/>
            <person name="Ohm R."/>
            <person name="Pangilinan J."/>
            <person name="Park H.-J."/>
            <person name="Ramirez L."/>
            <person name="Alfaro M."/>
            <person name="Sun H."/>
            <person name="Tritt A."/>
            <person name="Yoshinaga Y."/>
            <person name="Zwiers L.-H."/>
            <person name="Turgeon B."/>
            <person name="Goodwin S."/>
            <person name="Spatafora J."/>
            <person name="Crous P."/>
            <person name="Grigoriev I."/>
        </authorList>
    </citation>
    <scope>NUCLEOTIDE SEQUENCE</scope>
    <source>
        <strain evidence="2">CBS 115976</strain>
    </source>
</reference>
<organism evidence="2 3">
    <name type="scientific">Microthyrium microscopicum</name>
    <dbReference type="NCBI Taxonomy" id="703497"/>
    <lineage>
        <taxon>Eukaryota</taxon>
        <taxon>Fungi</taxon>
        <taxon>Dikarya</taxon>
        <taxon>Ascomycota</taxon>
        <taxon>Pezizomycotina</taxon>
        <taxon>Dothideomycetes</taxon>
        <taxon>Dothideomycetes incertae sedis</taxon>
        <taxon>Microthyriales</taxon>
        <taxon>Microthyriaceae</taxon>
        <taxon>Microthyrium</taxon>
    </lineage>
</organism>